<dbReference type="EMBL" id="BBLT01000005">
    <property type="protein sequence ID" value="GAL85693.1"/>
    <property type="molecule type" value="Genomic_DNA"/>
</dbReference>
<dbReference type="InterPro" id="IPR050563">
    <property type="entry name" value="4-hydroxybenzoyl-CoA_TE"/>
</dbReference>
<comment type="similarity">
    <text evidence="1">Belongs to the 4-hydroxybenzoyl-CoA thioesterase family.</text>
</comment>
<dbReference type="InterPro" id="IPR029069">
    <property type="entry name" value="HotDog_dom_sf"/>
</dbReference>
<dbReference type="STRING" id="153721.MYP_2922"/>
<dbReference type="eggNOG" id="COG0824">
    <property type="taxonomic scope" value="Bacteria"/>
</dbReference>
<dbReference type="CDD" id="cd00586">
    <property type="entry name" value="4HBT"/>
    <property type="match status" value="1"/>
</dbReference>
<keyword evidence="4" id="KW-1185">Reference proteome</keyword>
<dbReference type="PANTHER" id="PTHR31793:SF27">
    <property type="entry name" value="NOVEL THIOESTERASE SUPERFAMILY DOMAIN AND SAPOSIN A-TYPE DOMAIN CONTAINING PROTEIN (0610012H03RIK)"/>
    <property type="match status" value="1"/>
</dbReference>
<protein>
    <submittedName>
        <fullName evidence="3">Putative thioesterase</fullName>
    </submittedName>
</protein>
<dbReference type="Proteomes" id="UP000030185">
    <property type="component" value="Unassembled WGS sequence"/>
</dbReference>
<evidence type="ECO:0000313" key="3">
    <source>
        <dbReference type="EMBL" id="GAL85693.1"/>
    </source>
</evidence>
<proteinExistence type="inferred from homology"/>
<evidence type="ECO:0000256" key="1">
    <source>
        <dbReference type="ARBA" id="ARBA00005953"/>
    </source>
</evidence>
<accession>A0A098LHT6</accession>
<evidence type="ECO:0000256" key="2">
    <source>
        <dbReference type="ARBA" id="ARBA00022801"/>
    </source>
</evidence>
<dbReference type="AlphaFoldDB" id="A0A098LHT6"/>
<dbReference type="OrthoDB" id="760345at2"/>
<dbReference type="GO" id="GO:0047617">
    <property type="term" value="F:fatty acyl-CoA hydrolase activity"/>
    <property type="evidence" value="ECO:0007669"/>
    <property type="project" value="TreeGrafter"/>
</dbReference>
<comment type="caution">
    <text evidence="3">The sequence shown here is derived from an EMBL/GenBank/DDBJ whole genome shotgun (WGS) entry which is preliminary data.</text>
</comment>
<dbReference type="PANTHER" id="PTHR31793">
    <property type="entry name" value="4-HYDROXYBENZOYL-COA THIOESTERASE FAMILY MEMBER"/>
    <property type="match status" value="1"/>
</dbReference>
<gene>
    <name evidence="3" type="ORF">MYP_2922</name>
</gene>
<dbReference type="SUPFAM" id="SSF54637">
    <property type="entry name" value="Thioesterase/thiol ester dehydrase-isomerase"/>
    <property type="match status" value="1"/>
</dbReference>
<dbReference type="Gene3D" id="3.10.129.10">
    <property type="entry name" value="Hotdog Thioesterase"/>
    <property type="match status" value="1"/>
</dbReference>
<reference evidence="3 4" key="1">
    <citation type="submission" date="2014-09" db="EMBL/GenBank/DDBJ databases">
        <title>Sporocytophaga myxococcoides PG-01 genome sequencing.</title>
        <authorList>
            <person name="Liu L."/>
            <person name="Gao P.J."/>
            <person name="Chen G.J."/>
            <person name="Wang L.S."/>
        </authorList>
    </citation>
    <scope>NUCLEOTIDE SEQUENCE [LARGE SCALE GENOMIC DNA]</scope>
    <source>
        <strain evidence="3 4">PG-01</strain>
    </source>
</reference>
<name>A0A098LHT6_9BACT</name>
<organism evidence="3 4">
    <name type="scientific">Sporocytophaga myxococcoides</name>
    <dbReference type="NCBI Taxonomy" id="153721"/>
    <lineage>
        <taxon>Bacteria</taxon>
        <taxon>Pseudomonadati</taxon>
        <taxon>Bacteroidota</taxon>
        <taxon>Cytophagia</taxon>
        <taxon>Cytophagales</taxon>
        <taxon>Cytophagaceae</taxon>
        <taxon>Sporocytophaga</taxon>
    </lineage>
</organism>
<keyword evidence="2" id="KW-0378">Hydrolase</keyword>
<evidence type="ECO:0000313" key="4">
    <source>
        <dbReference type="Proteomes" id="UP000030185"/>
    </source>
</evidence>
<sequence length="192" mass="22239">MVIDILLNFSKVNALFSIASLFMVRLFESQIRLNPKEIFKIDIDFMGYSKTYEIIWADIDANRHLRHSAYNDYAAQVRVSFFKDFGFSVEKLAKLMIGPILFSEYTKFLREVGMNDSITVDIKVASMRKDASRWKIVHQIFRSDGVLSAVITVEGAWMDLKTRKLTVPPPEILDMIEHMPRTDDFEFAPDKS</sequence>
<dbReference type="Pfam" id="PF13279">
    <property type="entry name" value="4HBT_2"/>
    <property type="match status" value="1"/>
</dbReference>
<dbReference type="RefSeq" id="WP_052430212.1">
    <property type="nucleotide sequence ID" value="NZ_BBLT01000005.1"/>
</dbReference>